<dbReference type="Pfam" id="PF24681">
    <property type="entry name" value="Kelch_KLHDC2_KLHL20_DRC7"/>
    <property type="match status" value="2"/>
</dbReference>
<organism evidence="5">
    <name type="scientific">Naegleria gruberi</name>
    <name type="common">Amoeba</name>
    <dbReference type="NCBI Taxonomy" id="5762"/>
    <lineage>
        <taxon>Eukaryota</taxon>
        <taxon>Discoba</taxon>
        <taxon>Heterolobosea</taxon>
        <taxon>Tetramitia</taxon>
        <taxon>Eutetramitia</taxon>
        <taxon>Vahlkampfiidae</taxon>
        <taxon>Naegleria</taxon>
    </lineage>
</organism>
<evidence type="ECO:0000313" key="5">
    <source>
        <dbReference type="Proteomes" id="UP000006671"/>
    </source>
</evidence>
<dbReference type="InterPro" id="IPR011043">
    <property type="entry name" value="Gal_Oxase/kelch_b-propeller"/>
</dbReference>
<keyword evidence="5" id="KW-1185">Reference proteome</keyword>
<keyword evidence="3" id="KW-1133">Transmembrane helix</keyword>
<keyword evidence="2" id="KW-0677">Repeat</keyword>
<keyword evidence="3" id="KW-0812">Transmembrane</keyword>
<reference evidence="4 5" key="1">
    <citation type="journal article" date="2010" name="Cell">
        <title>The genome of Naegleria gruberi illuminates early eukaryotic versatility.</title>
        <authorList>
            <person name="Fritz-Laylin L.K."/>
            <person name="Prochnik S.E."/>
            <person name="Ginger M.L."/>
            <person name="Dacks J.B."/>
            <person name="Carpenter M.L."/>
            <person name="Field M.C."/>
            <person name="Kuo A."/>
            <person name="Paredez A."/>
            <person name="Chapman J."/>
            <person name="Pham J."/>
            <person name="Shu S."/>
            <person name="Neupane R."/>
            <person name="Cipriano M."/>
            <person name="Mancuso J."/>
            <person name="Tu H."/>
            <person name="Salamov A."/>
            <person name="Lindquist E."/>
            <person name="Shapiro H."/>
            <person name="Lucas S."/>
            <person name="Grigoriev I.V."/>
            <person name="Cande W.Z."/>
            <person name="Fulton C."/>
            <person name="Rokhsar D.S."/>
            <person name="Dawson S.C."/>
        </authorList>
    </citation>
    <scope>NUCLEOTIDE SEQUENCE [LARGE SCALE GENOMIC DNA]</scope>
    <source>
        <strain evidence="4 5">NEG-M</strain>
    </source>
</reference>
<dbReference type="eggNOG" id="KOG1230">
    <property type="taxonomic scope" value="Eukaryota"/>
</dbReference>
<name>D2VSA1_NAEGR</name>
<feature type="transmembrane region" description="Helical" evidence="3">
    <location>
        <begin position="26"/>
        <end position="48"/>
    </location>
</feature>
<sequence length="396" mass="44587">MAISALSLSFLPSSSSSSFKHHHQHRYLFIIIIFIIIIIKTIMVEPVLTSYTSSSQQQQQDYMGWKLEFNSTSLASGPSARFDFAFASTPDRSLTMLYGGTGNKFVTLSDLWMFDHQESTWTQIERKEGKAWPPALKDASAVMCGKHFYVIGGKSGKTSVNGQIWKFDLSLREWIVVNNDSNEEQVKIASKFGHFTTCVDNSYILMFGGSDVNDNFYNQVYVFSLINYQFTEIKPVGNSPVISPRMYAPILYSAMSHSSIYVFGGYVKSGNGSVNTDDMWKFSLITKEWTQINKQQVWPPARSGQSIFQTSTSSSAFFIFGGEALSSQGMNDVWYFDMILEQWHVVKSLNVVPTGRLGSMVIQRSLSAPNQFILFGGVTGWQVTKILDDMWSGYLL</sequence>
<dbReference type="SUPFAM" id="SSF50965">
    <property type="entry name" value="Galactose oxidase, central domain"/>
    <property type="match status" value="1"/>
</dbReference>
<dbReference type="Proteomes" id="UP000006671">
    <property type="component" value="Unassembled WGS sequence"/>
</dbReference>
<protein>
    <submittedName>
        <fullName evidence="4">Predicted protein</fullName>
    </submittedName>
</protein>
<dbReference type="GeneID" id="8854738"/>
<dbReference type="EMBL" id="GG738893">
    <property type="protein sequence ID" value="EFC40388.1"/>
    <property type="molecule type" value="Genomic_DNA"/>
</dbReference>
<dbReference type="STRING" id="5762.D2VSA1"/>
<keyword evidence="1" id="KW-0880">Kelch repeat</keyword>
<evidence type="ECO:0000256" key="1">
    <source>
        <dbReference type="ARBA" id="ARBA00022441"/>
    </source>
</evidence>
<dbReference type="PANTHER" id="PTHR46093:SF18">
    <property type="entry name" value="FIBRONECTIN TYPE-III DOMAIN-CONTAINING PROTEIN"/>
    <property type="match status" value="1"/>
</dbReference>
<dbReference type="SUPFAM" id="SSF117281">
    <property type="entry name" value="Kelch motif"/>
    <property type="match status" value="1"/>
</dbReference>
<keyword evidence="3" id="KW-0472">Membrane</keyword>
<accession>D2VSA1</accession>
<dbReference type="InParanoid" id="D2VSA1"/>
<dbReference type="KEGG" id="ngr:NAEGRDRAFT_51859"/>
<dbReference type="PANTHER" id="PTHR46093">
    <property type="entry name" value="ACYL-COA-BINDING DOMAIN-CONTAINING PROTEIN 5"/>
    <property type="match status" value="1"/>
</dbReference>
<dbReference type="VEuPathDB" id="AmoebaDB:NAEGRDRAFT_51859"/>
<dbReference type="RefSeq" id="XP_002673132.1">
    <property type="nucleotide sequence ID" value="XM_002673086.1"/>
</dbReference>
<dbReference type="InterPro" id="IPR015915">
    <property type="entry name" value="Kelch-typ_b-propeller"/>
</dbReference>
<dbReference type="AlphaFoldDB" id="D2VSA1"/>
<evidence type="ECO:0000256" key="2">
    <source>
        <dbReference type="ARBA" id="ARBA00022737"/>
    </source>
</evidence>
<evidence type="ECO:0000256" key="3">
    <source>
        <dbReference type="SAM" id="Phobius"/>
    </source>
</evidence>
<dbReference type="OMA" id="EHINDFQ"/>
<dbReference type="OrthoDB" id="45365at2759"/>
<evidence type="ECO:0000313" key="4">
    <source>
        <dbReference type="EMBL" id="EFC40388.1"/>
    </source>
</evidence>
<proteinExistence type="predicted"/>
<dbReference type="Gene3D" id="2.120.10.80">
    <property type="entry name" value="Kelch-type beta propeller"/>
    <property type="match status" value="2"/>
</dbReference>
<gene>
    <name evidence="4" type="ORF">NAEGRDRAFT_51859</name>
</gene>